<dbReference type="OrthoDB" id="270728at2759"/>
<feature type="region of interest" description="Disordered" evidence="1">
    <location>
        <begin position="37"/>
        <end position="129"/>
    </location>
</feature>
<keyword evidence="3" id="KW-1185">Reference proteome</keyword>
<feature type="compositionally biased region" description="Low complexity" evidence="1">
    <location>
        <begin position="64"/>
        <end position="76"/>
    </location>
</feature>
<proteinExistence type="predicted"/>
<dbReference type="Gene3D" id="3.40.50.620">
    <property type="entry name" value="HUPs"/>
    <property type="match status" value="1"/>
</dbReference>
<sequence>MDYLTKPPKAVRKSKGGEAMRQALQIYKDKHPNITGILIGTRRNDPHGGYISSTHTRREGVDVSPSLSPLNMSSPSVEVEEPLRTTTTSGGVEMRTGCVETGMGTQPSSTGTGNGTAEAKKGRRRPKMK</sequence>
<protein>
    <submittedName>
        <fullName evidence="2">Uncharacterized protein</fullName>
    </submittedName>
</protein>
<organism evidence="2 3">
    <name type="scientific">Tetrapyrgos nigripes</name>
    <dbReference type="NCBI Taxonomy" id="182062"/>
    <lineage>
        <taxon>Eukaryota</taxon>
        <taxon>Fungi</taxon>
        <taxon>Dikarya</taxon>
        <taxon>Basidiomycota</taxon>
        <taxon>Agaricomycotina</taxon>
        <taxon>Agaricomycetes</taxon>
        <taxon>Agaricomycetidae</taxon>
        <taxon>Agaricales</taxon>
        <taxon>Marasmiineae</taxon>
        <taxon>Marasmiaceae</taxon>
        <taxon>Tetrapyrgos</taxon>
    </lineage>
</organism>
<evidence type="ECO:0000313" key="2">
    <source>
        <dbReference type="EMBL" id="KAF5348010.1"/>
    </source>
</evidence>
<dbReference type="Proteomes" id="UP000559256">
    <property type="component" value="Unassembled WGS sequence"/>
</dbReference>
<gene>
    <name evidence="2" type="ORF">D9758_010010</name>
</gene>
<name>A0A8H5FSH0_9AGAR</name>
<reference evidence="2 3" key="1">
    <citation type="journal article" date="2020" name="ISME J.">
        <title>Uncovering the hidden diversity of litter-decomposition mechanisms in mushroom-forming fungi.</title>
        <authorList>
            <person name="Floudas D."/>
            <person name="Bentzer J."/>
            <person name="Ahren D."/>
            <person name="Johansson T."/>
            <person name="Persson P."/>
            <person name="Tunlid A."/>
        </authorList>
    </citation>
    <scope>NUCLEOTIDE SEQUENCE [LARGE SCALE GENOMIC DNA]</scope>
    <source>
        <strain evidence="2 3">CBS 291.85</strain>
    </source>
</reference>
<dbReference type="AlphaFoldDB" id="A0A8H5FSH0"/>
<dbReference type="InterPro" id="IPR014729">
    <property type="entry name" value="Rossmann-like_a/b/a_fold"/>
</dbReference>
<comment type="caution">
    <text evidence="2">The sequence shown here is derived from an EMBL/GenBank/DDBJ whole genome shotgun (WGS) entry which is preliminary data.</text>
</comment>
<evidence type="ECO:0000256" key="1">
    <source>
        <dbReference type="SAM" id="MobiDB-lite"/>
    </source>
</evidence>
<accession>A0A8H5FSH0</accession>
<evidence type="ECO:0000313" key="3">
    <source>
        <dbReference type="Proteomes" id="UP000559256"/>
    </source>
</evidence>
<dbReference type="EMBL" id="JAACJM010000088">
    <property type="protein sequence ID" value="KAF5348010.1"/>
    <property type="molecule type" value="Genomic_DNA"/>
</dbReference>